<reference evidence="3 4" key="1">
    <citation type="submission" date="2021-07" db="EMBL/GenBank/DDBJ databases">
        <title>The draft genome sequence of Sphingomicrobium sp. B8.</title>
        <authorList>
            <person name="Mu L."/>
        </authorList>
    </citation>
    <scope>NUCLEOTIDE SEQUENCE [LARGE SCALE GENOMIC DNA]</scope>
    <source>
        <strain evidence="3 4">B8</strain>
    </source>
</reference>
<comment type="caution">
    <text evidence="3">The sequence shown here is derived from an EMBL/GenBank/DDBJ whole genome shotgun (WGS) entry which is preliminary data.</text>
</comment>
<dbReference type="InterPro" id="IPR021730">
    <property type="entry name" value="YdbH"/>
</dbReference>
<name>A0ABS6V574_9SPHN</name>
<dbReference type="Proteomes" id="UP000698028">
    <property type="component" value="Unassembled WGS sequence"/>
</dbReference>
<evidence type="ECO:0000256" key="2">
    <source>
        <dbReference type="SAM" id="Phobius"/>
    </source>
</evidence>
<feature type="region of interest" description="Disordered" evidence="1">
    <location>
        <begin position="1032"/>
        <end position="1051"/>
    </location>
</feature>
<organism evidence="3 4">
    <name type="scientific">Sphingomicrobium clamense</name>
    <dbReference type="NCBI Taxonomy" id="2851013"/>
    <lineage>
        <taxon>Bacteria</taxon>
        <taxon>Pseudomonadati</taxon>
        <taxon>Pseudomonadota</taxon>
        <taxon>Alphaproteobacteria</taxon>
        <taxon>Sphingomonadales</taxon>
        <taxon>Sphingomonadaceae</taxon>
        <taxon>Sphingomicrobium</taxon>
    </lineage>
</organism>
<keyword evidence="2" id="KW-1133">Transmembrane helix</keyword>
<dbReference type="Pfam" id="PF11739">
    <property type="entry name" value="YdbH-like"/>
    <property type="match status" value="1"/>
</dbReference>
<evidence type="ECO:0000313" key="3">
    <source>
        <dbReference type="EMBL" id="MBW0144702.1"/>
    </source>
</evidence>
<accession>A0ABS6V574</accession>
<evidence type="ECO:0000256" key="1">
    <source>
        <dbReference type="SAM" id="MobiDB-lite"/>
    </source>
</evidence>
<proteinExistence type="predicted"/>
<sequence>MSEESPLVWHRRKGWRRARMSFVGILFLLVIVIVAVWLFRKPLADDAIEKELEKRGVQASYELDRVGLRTQRLRNIVIGDPDNPDLVADFVEVKTRISITGSVNPYRITARGVRLKGRWGEDGLQFGELDKLIPEGDGGPFELPNVAVDLADTQVGLATPYGPVGLAIAGKGHLKGGFKGMVALSSSQLAQGDCRADEVKARLSLAIDAGRPNIDGPIRADSLACGDAFALASPILTPDLEIGVDFDAVSGAVLLEAASGRFGDGNRSGPLVARLAADGPFDNLRGDMSARLDRAEFAGVTAGALRLEGDYRLDTEEMDYRVEGQLRLADGSIAGDTAQNLADGMAGLVGTPLEPVARKLARAIVVNARDFAGEADFIADDEVGLQVRSATVAADAGGRLTMAGGRGVVIPLGEGDRIVDTAVQVEGGGLPDIRLTLEDDGSGLIAGRGEIAPYRAGGALASFDDLSFRQRADGWLLFDTDATITGPIPDGFVESLRLPVDGRIGPNGQLELLSGCRNATFRRFGLGSLTLENSTIEVCSEGNALFSRARGLNFSTGALDLGGSLGGNPFRLTADSGGVIQEEGFTLTNASVTMGDPDSPVVINAEEIKGAVAGGLAGTFFNADATIGSVVVGIREATGFWQAEGSDLYIQGELTAYDRNDEVRFYPLISENVRFQMVDGMIDATGTLQHPYSGIKIMDVAVTHNLDTGYGDALLDLTDGVAFDENLQPEELTPITEGVIALVVGQINGTGEIGWGGEKTVSTGTFNIVDTDLAASFGPVTGLNGTINFSDLLNLETPPNQLFTVDILNPGVPVGEGVVTYQLLGEQLVKIERGIWPFMGGDLILRETIMDFGRPSAKRLTFEVLAFDAELFVQRLEFDDTVYITGIFDGVFPMIFDEDGGRIVGGRLDAREGGGIIEYKAGTEDLGLGAKLAMSIIRSLRYGAMIVRLDGELDGEFATTLDIDQVRLGETTAARILRQVSDVPVNLDVEINGPFRALIATLQSFDDPQTLIADILPGPLEDIPGAAIEVIRKEDERETEADDMPTEEEVK</sequence>
<protein>
    <submittedName>
        <fullName evidence="3">YdbH domain-containing protein</fullName>
    </submittedName>
</protein>
<feature type="compositionally biased region" description="Acidic residues" evidence="1">
    <location>
        <begin position="1037"/>
        <end position="1051"/>
    </location>
</feature>
<feature type="transmembrane region" description="Helical" evidence="2">
    <location>
        <begin position="20"/>
        <end position="39"/>
    </location>
</feature>
<gene>
    <name evidence="3" type="ORF">KTQ36_05265</name>
</gene>
<dbReference type="RefSeq" id="WP_218632668.1">
    <property type="nucleotide sequence ID" value="NZ_JAHVAH010000001.1"/>
</dbReference>
<dbReference type="EMBL" id="JAHVAH010000001">
    <property type="protein sequence ID" value="MBW0144702.1"/>
    <property type="molecule type" value="Genomic_DNA"/>
</dbReference>
<keyword evidence="2" id="KW-0812">Transmembrane</keyword>
<keyword evidence="2" id="KW-0472">Membrane</keyword>
<keyword evidence="4" id="KW-1185">Reference proteome</keyword>
<evidence type="ECO:0000313" key="4">
    <source>
        <dbReference type="Proteomes" id="UP000698028"/>
    </source>
</evidence>